<evidence type="ECO:0000259" key="13">
    <source>
        <dbReference type="PROSITE" id="PS51194"/>
    </source>
</evidence>
<feature type="compositionally biased region" description="Basic and acidic residues" evidence="12">
    <location>
        <begin position="775"/>
        <end position="784"/>
    </location>
</feature>
<keyword evidence="10" id="KW-0496">Mitochondrion</keyword>
<keyword evidence="15" id="KW-1185">Reference proteome</keyword>
<dbReference type="InterPro" id="IPR044774">
    <property type="entry name" value="Suv3_DEXQc"/>
</dbReference>
<evidence type="ECO:0000256" key="4">
    <source>
        <dbReference type="ARBA" id="ARBA00012552"/>
    </source>
</evidence>
<dbReference type="InterPro" id="IPR022192">
    <property type="entry name" value="SUV3_C"/>
</dbReference>
<dbReference type="CDD" id="cd18805">
    <property type="entry name" value="SF2_C_suv3"/>
    <property type="match status" value="1"/>
</dbReference>
<feature type="region of interest" description="Disordered" evidence="12">
    <location>
        <begin position="835"/>
        <end position="953"/>
    </location>
</feature>
<dbReference type="InterPro" id="IPR050699">
    <property type="entry name" value="RNA-DNA_Helicase"/>
</dbReference>
<evidence type="ECO:0000256" key="5">
    <source>
        <dbReference type="ARBA" id="ARBA00022741"/>
    </source>
</evidence>
<evidence type="ECO:0000256" key="7">
    <source>
        <dbReference type="ARBA" id="ARBA00022806"/>
    </source>
</evidence>
<dbReference type="Gene3D" id="3.40.50.300">
    <property type="entry name" value="P-loop containing nucleotide triphosphate hydrolases"/>
    <property type="match status" value="2"/>
</dbReference>
<evidence type="ECO:0000256" key="3">
    <source>
        <dbReference type="ARBA" id="ARBA00004173"/>
    </source>
</evidence>
<evidence type="ECO:0000256" key="12">
    <source>
        <dbReference type="SAM" id="MobiDB-lite"/>
    </source>
</evidence>
<dbReference type="FunFam" id="3.40.50.300:FF:000269">
    <property type="entry name" value="ATP-dependent RNA helicase SUPV3L1, mitochondrial"/>
    <property type="match status" value="1"/>
</dbReference>
<dbReference type="InterPro" id="IPR001650">
    <property type="entry name" value="Helicase_C-like"/>
</dbReference>
<dbReference type="PANTHER" id="PTHR12131">
    <property type="entry name" value="ATP-DEPENDENT RNA AND DNA HELICASE"/>
    <property type="match status" value="1"/>
</dbReference>
<keyword evidence="8" id="KW-0067">ATP-binding</keyword>
<gene>
    <name evidence="14" type="ORF">Tdes44962_MAKER06011</name>
</gene>
<dbReference type="GO" id="GO:0000965">
    <property type="term" value="P:mitochondrial RNA 3'-end processing"/>
    <property type="evidence" value="ECO:0007669"/>
    <property type="project" value="TreeGrafter"/>
</dbReference>
<dbReference type="Gene3D" id="1.20.58.1080">
    <property type="match status" value="1"/>
</dbReference>
<dbReference type="SUPFAM" id="SSF52540">
    <property type="entry name" value="P-loop containing nucleoside triphosphate hydrolases"/>
    <property type="match status" value="1"/>
</dbReference>
<reference evidence="14 15" key="2">
    <citation type="journal article" date="2021" name="Curr. Genet.">
        <title>Genetic response to nitrogen starvation in the aggressive Eucalyptus foliar pathogen Teratosphaeria destructans.</title>
        <authorList>
            <person name="Havenga M."/>
            <person name="Wingfield B.D."/>
            <person name="Wingfield M.J."/>
            <person name="Dreyer L.L."/>
            <person name="Roets F."/>
            <person name="Aylward J."/>
        </authorList>
    </citation>
    <scope>NUCLEOTIDE SEQUENCE [LARGE SCALE GENOMIC DNA]</scope>
    <source>
        <strain evidence="14">CMW44962</strain>
    </source>
</reference>
<dbReference type="AlphaFoldDB" id="A0A9W7SIF7"/>
<dbReference type="InterPro" id="IPR027417">
    <property type="entry name" value="P-loop_NTPase"/>
</dbReference>
<keyword evidence="7 14" id="KW-0347">Helicase</keyword>
<dbReference type="PANTHER" id="PTHR12131:SF1">
    <property type="entry name" value="ATP-DEPENDENT RNA HELICASE SUPV3L1, MITOCHONDRIAL-RELATED"/>
    <property type="match status" value="1"/>
</dbReference>
<evidence type="ECO:0000313" key="15">
    <source>
        <dbReference type="Proteomes" id="UP001138500"/>
    </source>
</evidence>
<dbReference type="PROSITE" id="PS51194">
    <property type="entry name" value="HELICASE_CTER"/>
    <property type="match status" value="1"/>
</dbReference>
<keyword evidence="9" id="KW-0809">Transit peptide</keyword>
<dbReference type="Proteomes" id="UP001138500">
    <property type="component" value="Unassembled WGS sequence"/>
</dbReference>
<dbReference type="GO" id="GO:0003724">
    <property type="term" value="F:RNA helicase activity"/>
    <property type="evidence" value="ECO:0007669"/>
    <property type="project" value="UniProtKB-EC"/>
</dbReference>
<comment type="catalytic activity">
    <reaction evidence="11">
        <text>ATP + H2O = ADP + phosphate + H(+)</text>
        <dbReference type="Rhea" id="RHEA:13065"/>
        <dbReference type="ChEBI" id="CHEBI:15377"/>
        <dbReference type="ChEBI" id="CHEBI:15378"/>
        <dbReference type="ChEBI" id="CHEBI:30616"/>
        <dbReference type="ChEBI" id="CHEBI:43474"/>
        <dbReference type="ChEBI" id="CHEBI:456216"/>
        <dbReference type="EC" id="3.6.4.13"/>
    </reaction>
</comment>
<feature type="domain" description="Helicase C-terminal" evidence="13">
    <location>
        <begin position="369"/>
        <end position="518"/>
    </location>
</feature>
<protein>
    <recommendedName>
        <fullName evidence="4">RNA helicase</fullName>
        <ecNumber evidence="4">3.6.4.13</ecNumber>
    </recommendedName>
</protein>
<keyword evidence="5" id="KW-0547">Nucleotide-binding</keyword>
<evidence type="ECO:0000256" key="9">
    <source>
        <dbReference type="ARBA" id="ARBA00022946"/>
    </source>
</evidence>
<evidence type="ECO:0000256" key="1">
    <source>
        <dbReference type="ARBA" id="ARBA00001936"/>
    </source>
</evidence>
<accession>A0A9W7SIF7</accession>
<evidence type="ECO:0000256" key="6">
    <source>
        <dbReference type="ARBA" id="ARBA00022801"/>
    </source>
</evidence>
<sequence>MLALSRATDRCIQCAYRHRLLVFQQQRQRQRHATALKRLKLDDPFKKLVLDQGVKRVFVRGTIKLNKLADILKKHLNDVKKELEGGPVYQHIQHNAQAGGDDATKSFAKTWNAFAAKAHGSDDRDVSPSGKGVDSSSQKLRSDILSAYRTRGEKGLSQVIKQAFYHHVFGSSFTDNDIKNQKALADLRYPNEWYPATRVRHRTIHMHVGPTNSGKTYQALLRLEQADRGLYAGPLRLLAHEVYTRMNAKGRPCSLITGEERRMPNLDGQQNPSMQNRAGNCDMSSCTVEMIPLNKDLDVAVIDEIQMIGNAERGWAWTQALLGIKAAEVHLCGEERAVPLIKQLCASNGDKLEIHKYERLSPLEMADHSLEGDLGRLRKGDCIVSFSIMGIHALRKQIEQRTGRKVATVYGSLPPETRAQQARLFNDPNNDYDFLVASDAVGMGLNLAIKRIIFESSSKFDGMQRRTLPIADIKQIAGRAGRYRTAEQSNQQAASQQELAAAKGDSPPETVDESGEVEENVGIVTTLDQFDFPIVAAAMQSEPEPIKTAGIYPPSSILERFASYFPPGTPFSYILMRLFELSQMHSRFHLCGIRDLIAVADMIEPVKGLSVGDRNVICAAPASHREEMWRDLMPAFARCIAEQTNGHLADIRELPLEILEAPVSPSRQYLNSLERLHKAIVCYLWLSYRFAGVFNTRALAFHVKVMVEQRIEEVLSKFSFSETQRRKLAEQRQKQLLRYMLEPASVDEIDADGNVIERLAKDDAEDEESDAIMEGSDRVPRTAEELQSQQVDDEQTSLTAGGDQFGGGDELELGDPADRDVLEEEPAAARTFAEWRQQQQQKGLARWADERRESGIDELVPDLDRGEQVEQGSDTPTLAEAMPELVVDSEAASSEDQSDEAGFTSVKPATEVSDDKTLMESQIVPRKADESDSSLDISTSPKAGEGQFGGGIVPKHLSELQTHATEMERDVASRP</sequence>
<dbReference type="InterPro" id="IPR055206">
    <property type="entry name" value="DEXQc_SUV3"/>
</dbReference>
<comment type="cofactor">
    <cofactor evidence="1">
        <name>Mn(2+)</name>
        <dbReference type="ChEBI" id="CHEBI:29035"/>
    </cofactor>
</comment>
<evidence type="ECO:0000256" key="2">
    <source>
        <dbReference type="ARBA" id="ARBA00001946"/>
    </source>
</evidence>
<feature type="region of interest" description="Disordered" evidence="12">
    <location>
        <begin position="761"/>
        <end position="815"/>
    </location>
</feature>
<feature type="region of interest" description="Disordered" evidence="12">
    <location>
        <begin position="482"/>
        <end position="516"/>
    </location>
</feature>
<dbReference type="EMBL" id="RIBY02002522">
    <property type="protein sequence ID" value="KAH9810478.1"/>
    <property type="molecule type" value="Genomic_DNA"/>
</dbReference>
<comment type="cofactor">
    <cofactor evidence="2">
        <name>Mg(2+)</name>
        <dbReference type="ChEBI" id="CHEBI:18420"/>
    </cofactor>
</comment>
<feature type="compositionally biased region" description="Low complexity" evidence="12">
    <location>
        <begin position="486"/>
        <end position="502"/>
    </location>
</feature>
<dbReference type="Pfam" id="PF00271">
    <property type="entry name" value="Helicase_C"/>
    <property type="match status" value="1"/>
</dbReference>
<dbReference type="GO" id="GO:0016787">
    <property type="term" value="F:hydrolase activity"/>
    <property type="evidence" value="ECO:0007669"/>
    <property type="project" value="UniProtKB-KW"/>
</dbReference>
<dbReference type="GO" id="GO:0005524">
    <property type="term" value="F:ATP binding"/>
    <property type="evidence" value="ECO:0007669"/>
    <property type="project" value="UniProtKB-KW"/>
</dbReference>
<evidence type="ECO:0000313" key="14">
    <source>
        <dbReference type="EMBL" id="KAH9810478.1"/>
    </source>
</evidence>
<dbReference type="Gene3D" id="1.20.272.40">
    <property type="match status" value="1"/>
</dbReference>
<dbReference type="OrthoDB" id="6692397at2759"/>
<name>A0A9W7SIF7_9PEZI</name>
<dbReference type="Pfam" id="PF22527">
    <property type="entry name" value="DEXQc_Suv3"/>
    <property type="match status" value="1"/>
</dbReference>
<organism evidence="14 15">
    <name type="scientific">Teratosphaeria destructans</name>
    <dbReference type="NCBI Taxonomy" id="418781"/>
    <lineage>
        <taxon>Eukaryota</taxon>
        <taxon>Fungi</taxon>
        <taxon>Dikarya</taxon>
        <taxon>Ascomycota</taxon>
        <taxon>Pezizomycotina</taxon>
        <taxon>Dothideomycetes</taxon>
        <taxon>Dothideomycetidae</taxon>
        <taxon>Mycosphaerellales</taxon>
        <taxon>Teratosphaeriaceae</taxon>
        <taxon>Teratosphaeria</taxon>
    </lineage>
</organism>
<dbReference type="EC" id="3.6.4.13" evidence="4"/>
<feature type="region of interest" description="Disordered" evidence="12">
    <location>
        <begin position="118"/>
        <end position="138"/>
    </location>
</feature>
<dbReference type="InterPro" id="IPR041082">
    <property type="entry name" value="Suv3_C_1"/>
</dbReference>
<dbReference type="GO" id="GO:0045025">
    <property type="term" value="C:mitochondrial degradosome"/>
    <property type="evidence" value="ECO:0007669"/>
    <property type="project" value="TreeGrafter"/>
</dbReference>
<dbReference type="SMART" id="SM00490">
    <property type="entry name" value="HELICc"/>
    <property type="match status" value="1"/>
</dbReference>
<reference evidence="14 15" key="1">
    <citation type="journal article" date="2018" name="IMA Fungus">
        <title>IMA Genome-F 10: Nine draft genome sequences of Claviceps purpurea s.lat., including C. arundinis, C. humidiphila, and C. cf. spartinae, pseudomolecules for the pitch canker pathogen Fusarium circinatum, draft genome of Davidsoniella eucalypti, Grosmannia galeiformis, Quambalaria eucalypti, and Teratosphaeria destructans.</title>
        <authorList>
            <person name="Wingfield B.D."/>
            <person name="Liu M."/>
            <person name="Nguyen H.D."/>
            <person name="Lane F.A."/>
            <person name="Morgan S.W."/>
            <person name="De Vos L."/>
            <person name="Wilken P.M."/>
            <person name="Duong T.A."/>
            <person name="Aylward J."/>
            <person name="Coetzee M.P."/>
            <person name="Dadej K."/>
            <person name="De Beer Z.W."/>
            <person name="Findlay W."/>
            <person name="Havenga M."/>
            <person name="Kolarik M."/>
            <person name="Menzies J.G."/>
            <person name="Naidoo K."/>
            <person name="Pochopski O."/>
            <person name="Shoukouhi P."/>
            <person name="Santana Q.C."/>
            <person name="Seifert K.A."/>
            <person name="Soal N."/>
            <person name="Steenkamp E.T."/>
            <person name="Tatham C.T."/>
            <person name="van der Nest M.A."/>
            <person name="Wingfield M.J."/>
        </authorList>
    </citation>
    <scope>NUCLEOTIDE SEQUENCE [LARGE SCALE GENOMIC DNA]</scope>
    <source>
        <strain evidence="14">CMW44962</strain>
    </source>
</reference>
<dbReference type="CDD" id="cd17913">
    <property type="entry name" value="DEXQc_Suv3"/>
    <property type="match status" value="1"/>
</dbReference>
<comment type="caution">
    <text evidence="14">The sequence shown here is derived from an EMBL/GenBank/DDBJ whole genome shotgun (WGS) entry which is preliminary data.</text>
</comment>
<dbReference type="Pfam" id="PF18147">
    <property type="entry name" value="Suv3_C_1"/>
    <property type="match status" value="1"/>
</dbReference>
<keyword evidence="6" id="KW-0378">Hydrolase</keyword>
<evidence type="ECO:0000256" key="11">
    <source>
        <dbReference type="ARBA" id="ARBA00047984"/>
    </source>
</evidence>
<proteinExistence type="predicted"/>
<dbReference type="Pfam" id="PF12513">
    <property type="entry name" value="SUV3_C"/>
    <property type="match status" value="1"/>
</dbReference>
<evidence type="ECO:0000256" key="8">
    <source>
        <dbReference type="ARBA" id="ARBA00022840"/>
    </source>
</evidence>
<comment type="subcellular location">
    <subcellularLocation>
        <location evidence="3">Mitochondrion</location>
    </subcellularLocation>
</comment>
<evidence type="ECO:0000256" key="10">
    <source>
        <dbReference type="ARBA" id="ARBA00023128"/>
    </source>
</evidence>